<gene>
    <name evidence="1" type="ORF">ACFQNG_20300</name>
</gene>
<accession>A0ABW2RRL6</accession>
<reference evidence="2" key="1">
    <citation type="journal article" date="2019" name="Int. J. Syst. Evol. Microbiol.">
        <title>The Global Catalogue of Microorganisms (GCM) 10K type strain sequencing project: providing services to taxonomists for standard genome sequencing and annotation.</title>
        <authorList>
            <consortium name="The Broad Institute Genomics Platform"/>
            <consortium name="The Broad Institute Genome Sequencing Center for Infectious Disease"/>
            <person name="Wu L."/>
            <person name="Ma J."/>
        </authorList>
    </citation>
    <scope>NUCLEOTIDE SEQUENCE [LARGE SCALE GENOMIC DNA]</scope>
    <source>
        <strain evidence="2">CGMCC 1.12942</strain>
    </source>
</reference>
<sequence length="89" mass="10327">MTPVELRQRIDGYFWRLDQERQFLAHLAAALIQPHTKKRIKGTDLYKPLSFKKGSTEPKENRLKKFEEVAKRLAKKETERSEGNGGKTG</sequence>
<dbReference type="RefSeq" id="WP_379867733.1">
    <property type="nucleotide sequence ID" value="NZ_JBHTBW010000087.1"/>
</dbReference>
<comment type="caution">
    <text evidence="1">The sequence shown here is derived from an EMBL/GenBank/DDBJ whole genome shotgun (WGS) entry which is preliminary data.</text>
</comment>
<dbReference type="EMBL" id="JBHTBW010000087">
    <property type="protein sequence ID" value="MFC7443402.1"/>
    <property type="molecule type" value="Genomic_DNA"/>
</dbReference>
<keyword evidence="2" id="KW-1185">Reference proteome</keyword>
<name>A0ABW2RRL6_9BACL</name>
<protein>
    <submittedName>
        <fullName evidence="1">Uncharacterized protein</fullName>
    </submittedName>
</protein>
<dbReference type="Proteomes" id="UP001596500">
    <property type="component" value="Unassembled WGS sequence"/>
</dbReference>
<evidence type="ECO:0000313" key="1">
    <source>
        <dbReference type="EMBL" id="MFC7443402.1"/>
    </source>
</evidence>
<organism evidence="1 2">
    <name type="scientific">Laceyella putida</name>
    <dbReference type="NCBI Taxonomy" id="110101"/>
    <lineage>
        <taxon>Bacteria</taxon>
        <taxon>Bacillati</taxon>
        <taxon>Bacillota</taxon>
        <taxon>Bacilli</taxon>
        <taxon>Bacillales</taxon>
        <taxon>Thermoactinomycetaceae</taxon>
        <taxon>Laceyella</taxon>
    </lineage>
</organism>
<evidence type="ECO:0000313" key="2">
    <source>
        <dbReference type="Proteomes" id="UP001596500"/>
    </source>
</evidence>
<proteinExistence type="predicted"/>